<feature type="compositionally biased region" description="Low complexity" evidence="4">
    <location>
        <begin position="171"/>
        <end position="181"/>
    </location>
</feature>
<dbReference type="PANTHER" id="PTHR38465:SF2">
    <property type="entry name" value="HTH-TYPE TRANSCRIPTIONAL REGULATOR MMPR5"/>
    <property type="match status" value="1"/>
</dbReference>
<keyword evidence="1" id="KW-0805">Transcription regulation</keyword>
<organism evidence="5">
    <name type="scientific">Streptomyces antibioticus</name>
    <dbReference type="NCBI Taxonomy" id="1890"/>
    <lineage>
        <taxon>Bacteria</taxon>
        <taxon>Bacillati</taxon>
        <taxon>Actinomycetota</taxon>
        <taxon>Actinomycetes</taxon>
        <taxon>Kitasatosporales</taxon>
        <taxon>Streptomycetaceae</taxon>
        <taxon>Streptomyces</taxon>
    </lineage>
</organism>
<dbReference type="Gene3D" id="1.10.10.10">
    <property type="entry name" value="Winged helix-like DNA-binding domain superfamily/Winged helix DNA-binding domain"/>
    <property type="match status" value="1"/>
</dbReference>
<name>C5HV06_STRAT</name>
<dbReference type="EMBL" id="FJ545274">
    <property type="protein sequence ID" value="ACN69980.1"/>
    <property type="molecule type" value="Genomic_DNA"/>
</dbReference>
<accession>C5HV06</accession>
<dbReference type="InterPro" id="IPR036388">
    <property type="entry name" value="WH-like_DNA-bd_sf"/>
</dbReference>
<evidence type="ECO:0000256" key="4">
    <source>
        <dbReference type="SAM" id="MobiDB-lite"/>
    </source>
</evidence>
<feature type="compositionally biased region" description="Basic and acidic residues" evidence="4">
    <location>
        <begin position="189"/>
        <end position="198"/>
    </location>
</feature>
<dbReference type="Gene3D" id="1.10.287.160">
    <property type="entry name" value="HR1 repeat"/>
    <property type="match status" value="1"/>
</dbReference>
<evidence type="ECO:0000256" key="2">
    <source>
        <dbReference type="ARBA" id="ARBA00023125"/>
    </source>
</evidence>
<proteinExistence type="predicted"/>
<dbReference type="InterPro" id="IPR036390">
    <property type="entry name" value="WH_DNA-bd_sf"/>
</dbReference>
<feature type="region of interest" description="Disordered" evidence="4">
    <location>
        <begin position="164"/>
        <end position="198"/>
    </location>
</feature>
<gene>
    <name evidence="5" type="primary">idmD</name>
</gene>
<keyword evidence="3" id="KW-0804">Transcription</keyword>
<evidence type="ECO:0000313" key="5">
    <source>
        <dbReference type="EMBL" id="ACN69980.1"/>
    </source>
</evidence>
<evidence type="ECO:0000256" key="3">
    <source>
        <dbReference type="ARBA" id="ARBA00023163"/>
    </source>
</evidence>
<reference evidence="5" key="1">
    <citation type="journal article" date="2009" name="ChemBioChem">
        <title>Analysis of the indanomycin biosynthetic gene cluster from Streptomyces antibioticus NRRL 8167.</title>
        <authorList>
            <person name="Kelly W.L."/>
            <person name="Li C."/>
            <person name="Roege K.E."/>
        </authorList>
    </citation>
    <scope>NUCLEOTIDE SEQUENCE</scope>
    <source>
        <strain evidence="5">NRRL8167</strain>
    </source>
</reference>
<dbReference type="PANTHER" id="PTHR38465">
    <property type="entry name" value="HTH-TYPE TRANSCRIPTIONAL REGULATOR MJ1563-RELATED"/>
    <property type="match status" value="1"/>
</dbReference>
<keyword evidence="2" id="KW-0238">DNA-binding</keyword>
<dbReference type="GO" id="GO:0003677">
    <property type="term" value="F:DNA binding"/>
    <property type="evidence" value="ECO:0007669"/>
    <property type="project" value="UniProtKB-KW"/>
</dbReference>
<dbReference type="InterPro" id="IPR052362">
    <property type="entry name" value="HTH-GbsR_regulator"/>
</dbReference>
<dbReference type="SUPFAM" id="SSF46785">
    <property type="entry name" value="Winged helix' DNA-binding domain"/>
    <property type="match status" value="1"/>
</dbReference>
<dbReference type="AlphaFoldDB" id="C5HV06"/>
<evidence type="ECO:0000256" key="1">
    <source>
        <dbReference type="ARBA" id="ARBA00023015"/>
    </source>
</evidence>
<protein>
    <submittedName>
        <fullName evidence="5">MarR regulatory protein</fullName>
    </submittedName>
</protein>
<sequence length="198" mass="22036">MSSDGGDQADQADQDTDAARVRKWVEQVGTWFMQQSGWPPIMGRTLAWLMVSDPPEQNPAQIAAAVQASRASLTSTLRLLTEARMIQAVTRSGDRSTYYRVAPDAWSAMLRRRLESIASFSDITDEGLGLFPQGAHRAERLREAHRVFEWLNVEAEPLLKRWDDVRDTFTPDDTATGAGPAPATPPADHPPRKEGHRD</sequence>